<proteinExistence type="predicted"/>
<keyword evidence="1" id="KW-0812">Transmembrane</keyword>
<evidence type="ECO:0000313" key="2">
    <source>
        <dbReference type="EMBL" id="KAJ6247921.1"/>
    </source>
</evidence>
<dbReference type="EMBL" id="JAOAOG010000119">
    <property type="protein sequence ID" value="KAJ6247921.1"/>
    <property type="molecule type" value="Genomic_DNA"/>
</dbReference>
<comment type="caution">
    <text evidence="2">The sequence shown here is derived from an EMBL/GenBank/DDBJ whole genome shotgun (WGS) entry which is preliminary data.</text>
</comment>
<feature type="transmembrane region" description="Helical" evidence="1">
    <location>
        <begin position="74"/>
        <end position="94"/>
    </location>
</feature>
<feature type="transmembrane region" description="Helical" evidence="1">
    <location>
        <begin position="155"/>
        <end position="173"/>
    </location>
</feature>
<evidence type="ECO:0000256" key="1">
    <source>
        <dbReference type="SAM" id="Phobius"/>
    </source>
</evidence>
<feature type="transmembrane region" description="Helical" evidence="1">
    <location>
        <begin position="194"/>
        <end position="212"/>
    </location>
</feature>
<dbReference type="Proteomes" id="UP001150062">
    <property type="component" value="Unassembled WGS sequence"/>
</dbReference>
<name>A0ABQ8YTI9_9EUKA</name>
<feature type="transmembrane region" description="Helical" evidence="1">
    <location>
        <begin position="44"/>
        <end position="62"/>
    </location>
</feature>
<feature type="transmembrane region" description="Helical" evidence="1">
    <location>
        <begin position="123"/>
        <end position="143"/>
    </location>
</feature>
<keyword evidence="1" id="KW-0472">Membrane</keyword>
<keyword evidence="1" id="KW-1133">Transmembrane helix</keyword>
<keyword evidence="3" id="KW-1185">Reference proteome</keyword>
<reference evidence="2" key="1">
    <citation type="submission" date="2022-08" db="EMBL/GenBank/DDBJ databases">
        <title>Novel sulfate-reducing endosymbionts in the free-living metamonad Anaeramoeba.</title>
        <authorList>
            <person name="Jerlstrom-Hultqvist J."/>
            <person name="Cepicka I."/>
            <person name="Gallot-Lavallee L."/>
            <person name="Salas-Leiva D."/>
            <person name="Curtis B.A."/>
            <person name="Zahonova K."/>
            <person name="Pipaliya S."/>
            <person name="Dacks J."/>
            <person name="Roger A.J."/>
        </authorList>
    </citation>
    <scope>NUCLEOTIDE SEQUENCE</scope>
    <source>
        <strain evidence="2">Schooner1</strain>
    </source>
</reference>
<feature type="transmembrane region" description="Helical" evidence="1">
    <location>
        <begin position="6"/>
        <end position="24"/>
    </location>
</feature>
<evidence type="ECO:0000313" key="3">
    <source>
        <dbReference type="Proteomes" id="UP001150062"/>
    </source>
</evidence>
<accession>A0ABQ8YTI9</accession>
<protein>
    <submittedName>
        <fullName evidence="2">Uncharacterized protein</fullName>
    </submittedName>
</protein>
<feature type="transmembrane region" description="Helical" evidence="1">
    <location>
        <begin position="232"/>
        <end position="254"/>
    </location>
</feature>
<sequence length="279" mass="32482">MIITTRTFVFYVIAQTTQFLLMVCSGYRLFKVNREGCSKTYQNLFYSCLLIGCGLFFAMYFFEYRSSSDPKLEKIIFCIELPAGTLILFAYLLMIPVQAKLYYLCYESENGKFVNPQQKVRNLYTLIVVITILPFILEMYILIKPFKQSRIVQSVVSNIHAFVCILLWIYYGSKLTGIVKRVAGEQMWSKTVKLFIVELVWSLIWIVNQIIFTATDLGLPKTDSNGKVYYNLFYHIWFIIQSTVPAASIMFVVFESPKRVRMKELLLDKMDSSSSDDEF</sequence>
<organism evidence="2 3">
    <name type="scientific">Anaeramoeba flamelloides</name>
    <dbReference type="NCBI Taxonomy" id="1746091"/>
    <lineage>
        <taxon>Eukaryota</taxon>
        <taxon>Metamonada</taxon>
        <taxon>Anaeramoebidae</taxon>
        <taxon>Anaeramoeba</taxon>
    </lineage>
</organism>
<gene>
    <name evidence="2" type="ORF">M0813_18017</name>
</gene>